<evidence type="ECO:0000313" key="2">
    <source>
        <dbReference type="Proteomes" id="UP001163603"/>
    </source>
</evidence>
<reference evidence="2" key="1">
    <citation type="journal article" date="2023" name="G3 (Bethesda)">
        <title>Genome assembly and association tests identify interacting loci associated with vigor, precocity, and sex in interspecific pistachio rootstocks.</title>
        <authorList>
            <person name="Palmer W."/>
            <person name="Jacygrad E."/>
            <person name="Sagayaradj S."/>
            <person name="Cavanaugh K."/>
            <person name="Han R."/>
            <person name="Bertier L."/>
            <person name="Beede B."/>
            <person name="Kafkas S."/>
            <person name="Golino D."/>
            <person name="Preece J."/>
            <person name="Michelmore R."/>
        </authorList>
    </citation>
    <scope>NUCLEOTIDE SEQUENCE [LARGE SCALE GENOMIC DNA]</scope>
</reference>
<evidence type="ECO:0000313" key="1">
    <source>
        <dbReference type="EMBL" id="KAJ0048387.1"/>
    </source>
</evidence>
<gene>
    <name evidence="1" type="ORF">Pint_14999</name>
</gene>
<protein>
    <submittedName>
        <fullName evidence="1">Uncharacterized protein</fullName>
    </submittedName>
</protein>
<dbReference type="Proteomes" id="UP001163603">
    <property type="component" value="Chromosome 2"/>
</dbReference>
<proteinExistence type="predicted"/>
<keyword evidence="2" id="KW-1185">Reference proteome</keyword>
<comment type="caution">
    <text evidence="1">The sequence shown here is derived from an EMBL/GenBank/DDBJ whole genome shotgun (WGS) entry which is preliminary data.</text>
</comment>
<name>A0ACC0ZE47_9ROSI</name>
<organism evidence="1 2">
    <name type="scientific">Pistacia integerrima</name>
    <dbReference type="NCBI Taxonomy" id="434235"/>
    <lineage>
        <taxon>Eukaryota</taxon>
        <taxon>Viridiplantae</taxon>
        <taxon>Streptophyta</taxon>
        <taxon>Embryophyta</taxon>
        <taxon>Tracheophyta</taxon>
        <taxon>Spermatophyta</taxon>
        <taxon>Magnoliopsida</taxon>
        <taxon>eudicotyledons</taxon>
        <taxon>Gunneridae</taxon>
        <taxon>Pentapetalae</taxon>
        <taxon>rosids</taxon>
        <taxon>malvids</taxon>
        <taxon>Sapindales</taxon>
        <taxon>Anacardiaceae</taxon>
        <taxon>Pistacia</taxon>
    </lineage>
</organism>
<accession>A0ACC0ZE47</accession>
<dbReference type="EMBL" id="CM047737">
    <property type="protein sequence ID" value="KAJ0048387.1"/>
    <property type="molecule type" value="Genomic_DNA"/>
</dbReference>
<sequence>MTKKEMKNGEEEMLIDRPDQEPVTPDGFNSSHLKEGFFLMLISSCRCPMEMVNGKHPGCNNSYFGQKEFSFTLDNDIYLRLQSFSGASELENAIKEKCPFKVDIQPVYTVDPAKRHGYAQGGDNNAFSPVERELVFDIDITEYDDVRYCCSGADVCLRCWPLMTASIKVIDTALRGRSTSISARCFLLIICCLLVHAGIMKLSEHEYISPITVTIYSETCRVFILRRGTMPGSYSHYQRNIYYLSLLSFDILSRSCCSIIILF</sequence>